<evidence type="ECO:0000313" key="16">
    <source>
        <dbReference type="EMBL" id="QPJ63006.1"/>
    </source>
</evidence>
<dbReference type="GO" id="GO:0000155">
    <property type="term" value="F:phosphorelay sensor kinase activity"/>
    <property type="evidence" value="ECO:0007669"/>
    <property type="project" value="InterPro"/>
</dbReference>
<feature type="domain" description="PAS" evidence="14">
    <location>
        <begin position="721"/>
        <end position="799"/>
    </location>
</feature>
<dbReference type="InterPro" id="IPR003661">
    <property type="entry name" value="HisK_dim/P_dom"/>
</dbReference>
<evidence type="ECO:0000256" key="12">
    <source>
        <dbReference type="SAM" id="Phobius"/>
    </source>
</evidence>
<dbReference type="PANTHER" id="PTHR43304">
    <property type="entry name" value="PHYTOCHROME-LIKE PROTEIN CPH1"/>
    <property type="match status" value="1"/>
</dbReference>
<dbReference type="InterPro" id="IPR001610">
    <property type="entry name" value="PAC"/>
</dbReference>
<evidence type="ECO:0000256" key="2">
    <source>
        <dbReference type="ARBA" id="ARBA00012438"/>
    </source>
</evidence>
<feature type="domain" description="Histidine kinase" evidence="13">
    <location>
        <begin position="1389"/>
        <end position="1598"/>
    </location>
</feature>
<dbReference type="InterPro" id="IPR035965">
    <property type="entry name" value="PAS-like_dom_sf"/>
</dbReference>
<dbReference type="Proteomes" id="UP000594688">
    <property type="component" value="Chromosome"/>
</dbReference>
<dbReference type="InterPro" id="IPR013656">
    <property type="entry name" value="PAS_4"/>
</dbReference>
<keyword evidence="4" id="KW-0808">Transferase</keyword>
<evidence type="ECO:0000256" key="3">
    <source>
        <dbReference type="ARBA" id="ARBA00022553"/>
    </source>
</evidence>
<dbReference type="CDD" id="cd00130">
    <property type="entry name" value="PAS"/>
    <property type="match status" value="4"/>
</dbReference>
<dbReference type="Gene3D" id="3.30.450.40">
    <property type="match status" value="1"/>
</dbReference>
<feature type="transmembrane region" description="Helical" evidence="12">
    <location>
        <begin position="50"/>
        <end position="70"/>
    </location>
</feature>
<feature type="transmembrane region" description="Helical" evidence="12">
    <location>
        <begin position="12"/>
        <end position="30"/>
    </location>
</feature>
<evidence type="ECO:0000256" key="10">
    <source>
        <dbReference type="SAM" id="Coils"/>
    </source>
</evidence>
<dbReference type="SMART" id="SM00086">
    <property type="entry name" value="PAC"/>
    <property type="match status" value="5"/>
</dbReference>
<dbReference type="Pfam" id="PF02518">
    <property type="entry name" value="HATPase_c"/>
    <property type="match status" value="1"/>
</dbReference>
<keyword evidence="3" id="KW-0597">Phosphoprotein</keyword>
<keyword evidence="12" id="KW-0812">Transmembrane</keyword>
<evidence type="ECO:0000256" key="4">
    <source>
        <dbReference type="ARBA" id="ARBA00022679"/>
    </source>
</evidence>
<dbReference type="KEGG" id="nli:G3M70_14420"/>
<evidence type="ECO:0000256" key="11">
    <source>
        <dbReference type="SAM" id="MobiDB-lite"/>
    </source>
</evidence>
<keyword evidence="12" id="KW-0472">Membrane</keyword>
<dbReference type="GO" id="GO:0005524">
    <property type="term" value="F:ATP binding"/>
    <property type="evidence" value="ECO:0007669"/>
    <property type="project" value="UniProtKB-KW"/>
</dbReference>
<evidence type="ECO:0000256" key="1">
    <source>
        <dbReference type="ARBA" id="ARBA00000085"/>
    </source>
</evidence>
<evidence type="ECO:0000256" key="6">
    <source>
        <dbReference type="ARBA" id="ARBA00022777"/>
    </source>
</evidence>
<dbReference type="Pfam" id="PF00989">
    <property type="entry name" value="PAS"/>
    <property type="match status" value="2"/>
</dbReference>
<feature type="domain" description="PAC" evidence="15">
    <location>
        <begin position="922"/>
        <end position="974"/>
    </location>
</feature>
<feature type="domain" description="PAS" evidence="14">
    <location>
        <begin position="975"/>
        <end position="1028"/>
    </location>
</feature>
<keyword evidence="12" id="KW-1133">Transmembrane helix</keyword>
<feature type="domain" description="PAC" evidence="15">
    <location>
        <begin position="1175"/>
        <end position="1226"/>
    </location>
</feature>
<feature type="domain" description="PAS" evidence="14">
    <location>
        <begin position="1104"/>
        <end position="1148"/>
    </location>
</feature>
<dbReference type="CDD" id="cd00082">
    <property type="entry name" value="HisKA"/>
    <property type="match status" value="1"/>
</dbReference>
<dbReference type="PROSITE" id="PS50113">
    <property type="entry name" value="PAC"/>
    <property type="match status" value="4"/>
</dbReference>
<dbReference type="Pfam" id="PF08448">
    <property type="entry name" value="PAS_4"/>
    <property type="match status" value="2"/>
</dbReference>
<dbReference type="SMART" id="SM00091">
    <property type="entry name" value="PAS"/>
    <property type="match status" value="6"/>
</dbReference>
<feature type="coiled-coil region" evidence="10">
    <location>
        <begin position="226"/>
        <end position="253"/>
    </location>
</feature>
<keyword evidence="10" id="KW-0175">Coiled coil</keyword>
<dbReference type="Gene3D" id="1.10.287.130">
    <property type="match status" value="1"/>
</dbReference>
<evidence type="ECO:0000256" key="7">
    <source>
        <dbReference type="ARBA" id="ARBA00022840"/>
    </source>
</evidence>
<dbReference type="SUPFAM" id="SSF55785">
    <property type="entry name" value="PYP-like sensor domain (PAS domain)"/>
    <property type="match status" value="6"/>
</dbReference>
<dbReference type="InterPro" id="IPR000014">
    <property type="entry name" value="PAS"/>
</dbReference>
<dbReference type="PRINTS" id="PR00344">
    <property type="entry name" value="BCTRLSENSOR"/>
</dbReference>
<evidence type="ECO:0000313" key="17">
    <source>
        <dbReference type="Proteomes" id="UP000594688"/>
    </source>
</evidence>
<dbReference type="InterPro" id="IPR004358">
    <property type="entry name" value="Sig_transdc_His_kin-like_C"/>
</dbReference>
<dbReference type="NCBIfam" id="TIGR00229">
    <property type="entry name" value="sensory_box"/>
    <property type="match status" value="5"/>
</dbReference>
<dbReference type="EC" id="2.7.13.3" evidence="2"/>
<evidence type="ECO:0000259" key="13">
    <source>
        <dbReference type="PROSITE" id="PS50109"/>
    </source>
</evidence>
<keyword evidence="6" id="KW-0418">Kinase</keyword>
<sequence length="1600" mass="181378">MGEKKDQVLNQIGITVCIALVLLVAWVFFLENLVMDLMGLASSNSSPSNRWVFSVATLGIIGCALIYPCLKLLGARSLVQEVEQALIDERAFNRIVNNVDSSIVLVTDSAGKISQINQKAGQVLGFRGKEILGKDWAQALMPETFRSQARKILHDIAGDRNKGVETFKSPVVCKNKTELTIEWQAGPFHGNQGELQGIVLSGIDITPQFRLKGELDSLQKHYEPQIKQLSTNLSDSKRKLEEEARKNREARMKFQFWVEFDKNLLTIDEEVKSNRNKVDERVNNVLIHLGDLTNAESGYIFLFVDNNKQMINSHIWSKENPNLEASPDDWIDLDIFPWFKSKIEKKELVHAKRLEDLPDDASNEKEVFHSQGVKSFINVPIVWKNDSIGYIGFETTKREKSWTADEISMIRIFSKTLGPILIDRLEHASVEEENPAESIALPPETPAPATTGSLLEDALLEISDEKEKSNESQEALQEVKEEYEQEINALKEQMQAQQDQWQALNEELQSTRSSLEQELENRKQTEEELSDTRASVQQELMDLNAQLEQARFQLEERTDEKSRLSEEKAHIEEQLENLRASFEEEKSQFQEKSEESSHKDEELAILQAQHEEKMGEVEKSLLAKEEEIARKTAEIDSMQEKLGMEAVKRQQIESDLEILNQKMKRQEQENNALNLAHGMLQTELDDLKKVQQDFDATLHELEEKEKSFEDYQKEMEGDLLLQKQLVDTLENQVKHFGQLDLPILSINDKGAITEWNKAAENILGPTDYEAIGQGLQYLLKDDTDFDMESHLISPLAEQGTLEITLPLAATDGEYKDTTMHFTALHTSEGVFDGGIAYITPPRGESANTPKTADSLFEYSDFLVFRLSTNFETLDINPAASRLSGLERKDVFEKDFFNLIFNEEQATEYREDVLNVFKSKTNSDFECVIKLGNNEERTLLFNLIKQETESGDLHSILAIGQDLTEFRQSEKLLKENETLLNSIVDHSADGFITIDENGIIQSFNSGAEKVFGYSTEETVGQNINLLMPEPYRSEHGNYISNYLVTGTAKVVGKPPREFMAQKKDGTVFPVEVAVREIFQDYRRMFVGIVHDISRRKAVEQALKESEEKFRKILSAESDAILIINATTKRLLEVNESAVRMFGFDRDEILRLKLTDISTEPEIKVGNGSVSGIGLASQSFMRYHKKKDGTVFPAEVSSSTFMAHNQKLYLRVIRDISERVRMEENLREGEEHLQHILNNTPAAIYLKDSEGRYRTVNKQFADLFRVTQNEVRGKVDHDIFPQDLADEFKNADMKVLESGTTFECKDTILYSDGAHIFDTIKFPLRNSSGVLYGLVGILTDITQRTRLEEELQNIRDHLEEMVVKRTEQLKTVQDKKVRSEKLKATAQLAGVVAQQINNPIHGIRNILEQVGDRVQMEEIHKGLVDIAIKECGRVSDLLARLKDCHTPETDEPENMDLNQVIEEVVNGDQEKLGDQVTFEKHFAQGLPQISGSTTQIRQALGHLLQNAEEALPDHKGKILIATERDENQVKIHIQDSGCGIPPENLDAIFDPFFTTKSAFKRSGLGLLLTLGVIKNHQGDIEVKSQPGKGTTFTVMLPVKANG</sequence>
<comment type="function">
    <text evidence="8">Putative oxygen sensor; modulates the activity of FixJ, a transcriptional activator of nitrogen fixation fixK gene. FixL probably acts as a kinase that phosphorylates FixJ.</text>
</comment>
<dbReference type="SUPFAM" id="SSF55874">
    <property type="entry name" value="ATPase domain of HSP90 chaperone/DNA topoisomerase II/histidine kinase"/>
    <property type="match status" value="1"/>
</dbReference>
<feature type="domain" description="PAS" evidence="14">
    <location>
        <begin position="1227"/>
        <end position="1297"/>
    </location>
</feature>
<dbReference type="Gene3D" id="3.30.450.20">
    <property type="entry name" value="PAS domain"/>
    <property type="match status" value="6"/>
</dbReference>
<dbReference type="InterPro" id="IPR000700">
    <property type="entry name" value="PAS-assoc_C"/>
</dbReference>
<keyword evidence="5" id="KW-0547">Nucleotide-binding</keyword>
<gene>
    <name evidence="16" type="ORF">G3M70_14420</name>
</gene>
<evidence type="ECO:0000256" key="5">
    <source>
        <dbReference type="ARBA" id="ARBA00022741"/>
    </source>
</evidence>
<evidence type="ECO:0000259" key="15">
    <source>
        <dbReference type="PROSITE" id="PS50113"/>
    </source>
</evidence>
<dbReference type="Gene3D" id="3.30.565.10">
    <property type="entry name" value="Histidine kinase-like ATPase, C-terminal domain"/>
    <property type="match status" value="1"/>
</dbReference>
<dbReference type="InterPro" id="IPR052162">
    <property type="entry name" value="Sensor_kinase/Photoreceptor"/>
</dbReference>
<dbReference type="SUPFAM" id="SSF55781">
    <property type="entry name" value="GAF domain-like"/>
    <property type="match status" value="1"/>
</dbReference>
<feature type="domain" description="PAC" evidence="15">
    <location>
        <begin position="1300"/>
        <end position="1351"/>
    </location>
</feature>
<feature type="domain" description="PAS" evidence="14">
    <location>
        <begin position="848"/>
        <end position="919"/>
    </location>
</feature>
<organism evidence="16 17">
    <name type="scientific">Candidatus Nitronauta litoralis</name>
    <dbReference type="NCBI Taxonomy" id="2705533"/>
    <lineage>
        <taxon>Bacteria</taxon>
        <taxon>Pseudomonadati</taxon>
        <taxon>Nitrospinota/Tectimicrobiota group</taxon>
        <taxon>Nitrospinota</taxon>
        <taxon>Nitrospinia</taxon>
        <taxon>Nitrospinales</taxon>
        <taxon>Nitrospinaceae</taxon>
        <taxon>Candidatus Nitronauta</taxon>
    </lineage>
</organism>
<dbReference type="FunFam" id="3.30.450.20:FF:000060">
    <property type="entry name" value="Sensor protein FixL"/>
    <property type="match status" value="1"/>
</dbReference>
<reference evidence="16 17" key="1">
    <citation type="submission" date="2020-02" db="EMBL/GenBank/DDBJ databases">
        <title>Genomic and physiological characterization of two novel Nitrospinaceae genera.</title>
        <authorList>
            <person name="Mueller A.J."/>
            <person name="Jung M.-Y."/>
            <person name="Strachan C.R."/>
            <person name="Herbold C.W."/>
            <person name="Kirkegaard R.H."/>
            <person name="Daims H."/>
        </authorList>
    </citation>
    <scope>NUCLEOTIDE SEQUENCE [LARGE SCALE GENOMIC DNA]</scope>
    <source>
        <strain evidence="16">EB</strain>
    </source>
</reference>
<proteinExistence type="predicted"/>
<keyword evidence="7" id="KW-0067">ATP-binding</keyword>
<dbReference type="InterPro" id="IPR013767">
    <property type="entry name" value="PAS_fold"/>
</dbReference>
<dbReference type="SMART" id="SM00387">
    <property type="entry name" value="HATPase_c"/>
    <property type="match status" value="1"/>
</dbReference>
<comment type="catalytic activity">
    <reaction evidence="1">
        <text>ATP + protein L-histidine = ADP + protein N-phospho-L-histidine.</text>
        <dbReference type="EC" id="2.7.13.3"/>
    </reaction>
</comment>
<protein>
    <recommendedName>
        <fullName evidence="9">Sensor protein FixL</fullName>
        <ecNumber evidence="2">2.7.13.3</ecNumber>
    </recommendedName>
</protein>
<feature type="domain" description="PAS" evidence="14">
    <location>
        <begin position="88"/>
        <end position="160"/>
    </location>
</feature>
<evidence type="ECO:0000259" key="14">
    <source>
        <dbReference type="PROSITE" id="PS50112"/>
    </source>
</evidence>
<dbReference type="EMBL" id="CP048685">
    <property type="protein sequence ID" value="QPJ63006.1"/>
    <property type="molecule type" value="Genomic_DNA"/>
</dbReference>
<dbReference type="PANTHER" id="PTHR43304:SF1">
    <property type="entry name" value="PAC DOMAIN-CONTAINING PROTEIN"/>
    <property type="match status" value="1"/>
</dbReference>
<dbReference type="InterPro" id="IPR005467">
    <property type="entry name" value="His_kinase_dom"/>
</dbReference>
<evidence type="ECO:0000256" key="8">
    <source>
        <dbReference type="ARBA" id="ARBA00059827"/>
    </source>
</evidence>
<dbReference type="InterPro" id="IPR036890">
    <property type="entry name" value="HATPase_C_sf"/>
</dbReference>
<dbReference type="GO" id="GO:0006355">
    <property type="term" value="P:regulation of DNA-templated transcription"/>
    <property type="evidence" value="ECO:0007669"/>
    <property type="project" value="InterPro"/>
</dbReference>
<dbReference type="InterPro" id="IPR029016">
    <property type="entry name" value="GAF-like_dom_sf"/>
</dbReference>
<feature type="region of interest" description="Disordered" evidence="11">
    <location>
        <begin position="510"/>
        <end position="531"/>
    </location>
</feature>
<evidence type="ECO:0000256" key="9">
    <source>
        <dbReference type="ARBA" id="ARBA00070616"/>
    </source>
</evidence>
<feature type="domain" description="PAC" evidence="15">
    <location>
        <begin position="1053"/>
        <end position="1103"/>
    </location>
</feature>
<dbReference type="InterPro" id="IPR003594">
    <property type="entry name" value="HATPase_dom"/>
</dbReference>
<dbReference type="PROSITE" id="PS50109">
    <property type="entry name" value="HIS_KIN"/>
    <property type="match status" value="1"/>
</dbReference>
<name>A0A7T0BY62_9BACT</name>
<accession>A0A7T0BY62</accession>
<dbReference type="Pfam" id="PF13426">
    <property type="entry name" value="PAS_9"/>
    <property type="match status" value="2"/>
</dbReference>
<dbReference type="PROSITE" id="PS50112">
    <property type="entry name" value="PAS"/>
    <property type="match status" value="6"/>
</dbReference>